<dbReference type="AlphaFoldDB" id="A0A090AMN9"/>
<proteinExistence type="predicted"/>
<reference evidence="2" key="1">
    <citation type="submission" date="2013-11" db="EMBL/GenBank/DDBJ databases">
        <title>Symbiont-containing voluminous jelly as an extraordinary maternal gift for overwintering insect nymphs.</title>
        <authorList>
            <person name="Kaiwa N."/>
            <person name="Hosokawa T."/>
            <person name="Nikoh N."/>
            <person name="Meng X.Y."/>
            <person name="Tanahashi M."/>
            <person name="Moriyama M."/>
            <person name="Maeda T."/>
            <person name="Yamaguchi K."/>
            <person name="Shigenobu S."/>
            <person name="Ito M."/>
            <person name="Fukatsu T."/>
        </authorList>
    </citation>
    <scope>NUCLEOTIDE SEQUENCE [LARGE SCALE GENOMIC DNA]</scope>
    <source>
        <strain evidence="2">UwTKB</strain>
    </source>
</reference>
<organism evidence="1 2">
    <name type="scientific">Candidatus Tachikawaea gelatinosa</name>
    <dbReference type="NCBI Taxonomy" id="1410383"/>
    <lineage>
        <taxon>Bacteria</taxon>
        <taxon>Pseudomonadati</taxon>
        <taxon>Pseudomonadota</taxon>
        <taxon>Gammaproteobacteria</taxon>
        <taxon>Enterobacterales</taxon>
        <taxon>Enterobacteriaceae</taxon>
        <taxon>Candidatus Tachikawaea</taxon>
    </lineage>
</organism>
<protein>
    <submittedName>
        <fullName evidence="1">Uncharacterized protein</fullName>
    </submittedName>
</protein>
<dbReference type="Proteomes" id="UP000031627">
    <property type="component" value="Chromosome"/>
</dbReference>
<evidence type="ECO:0000313" key="2">
    <source>
        <dbReference type="Proteomes" id="UP000031627"/>
    </source>
</evidence>
<gene>
    <name evidence="1" type="ORF">TGUWTKB_6550</name>
</gene>
<reference evidence="1 2" key="2">
    <citation type="journal article" date="2014" name="Curr. Biol.">
        <title>Symbiont-Supplemented Maternal Investment Underpinning Host's Ecological Adaptation.</title>
        <authorList>
            <person name="Kaiwa N."/>
            <person name="Hosokawa T."/>
            <person name="Nikoh N."/>
            <person name="Tanahashi M."/>
            <person name="Moriyama M."/>
            <person name="Meng X.Y."/>
            <person name="Maeda T."/>
            <person name="Yamaguchi K."/>
            <person name="Shigenobu S."/>
            <person name="Ito M."/>
            <person name="Fukatsu T."/>
        </authorList>
    </citation>
    <scope>NUCLEOTIDE SEQUENCE [LARGE SCALE GENOMIC DNA]</scope>
    <source>
        <strain evidence="1 2">UwTKB</strain>
    </source>
</reference>
<evidence type="ECO:0000313" key="1">
    <source>
        <dbReference type="EMBL" id="BAP58874.1"/>
    </source>
</evidence>
<keyword evidence="2" id="KW-1185">Reference proteome</keyword>
<accession>A0A090AMN9</accession>
<dbReference type="EMBL" id="AP014521">
    <property type="protein sequence ID" value="BAP58874.1"/>
    <property type="molecule type" value="Genomic_DNA"/>
</dbReference>
<name>A0A090AMN9_9ENTR</name>
<sequence length="93" mass="10943">MSFFLQKIKLNHCNDPKEITINKVENIKAWCNQKLILKKYDKKPVNNKDSPIKKKYPIPIKISIIKKKLPIKSKLSQKKNCVIASLFIPFRYS</sequence>
<dbReference type="HOGENOM" id="CLU_2398515_0_0_6"/>
<dbReference type="KEGG" id="sbw:TGUWTKB_6550"/>